<dbReference type="InterPro" id="IPR036236">
    <property type="entry name" value="Znf_C2H2_sf"/>
</dbReference>
<dbReference type="AlphaFoldDB" id="A0AAD5SG52"/>
<keyword evidence="5" id="KW-0539">Nucleus</keyword>
<feature type="compositionally biased region" description="Pro residues" evidence="7">
    <location>
        <begin position="157"/>
        <end position="224"/>
    </location>
</feature>
<dbReference type="PANTHER" id="PTHR23215:SF0">
    <property type="entry name" value="BUB3-INTERACTING AND GLEBS MOTIF-CONTAINING PROTEIN ZNF207"/>
    <property type="match status" value="1"/>
</dbReference>
<evidence type="ECO:0000313" key="9">
    <source>
        <dbReference type="EMBL" id="KAJ3053475.1"/>
    </source>
</evidence>
<comment type="caution">
    <text evidence="9">The sequence shown here is derived from an EMBL/GenBank/DDBJ whole genome shotgun (WGS) entry which is preliminary data.</text>
</comment>
<accession>A0AAD5SG52</accession>
<feature type="compositionally biased region" description="Pro residues" evidence="7">
    <location>
        <begin position="231"/>
        <end position="266"/>
    </location>
</feature>
<dbReference type="Gene3D" id="3.30.160.60">
    <property type="entry name" value="Classic Zinc Finger"/>
    <property type="match status" value="1"/>
</dbReference>
<evidence type="ECO:0000256" key="6">
    <source>
        <dbReference type="PROSITE-ProRule" id="PRU00042"/>
    </source>
</evidence>
<dbReference type="GO" id="GO:0005634">
    <property type="term" value="C:nucleus"/>
    <property type="evidence" value="ECO:0007669"/>
    <property type="project" value="UniProtKB-SubCell"/>
</dbReference>
<dbReference type="Proteomes" id="UP001212841">
    <property type="component" value="Unassembled WGS sequence"/>
</dbReference>
<dbReference type="InterPro" id="IPR013087">
    <property type="entry name" value="Znf_C2H2_type"/>
</dbReference>
<comment type="subcellular location">
    <subcellularLocation>
        <location evidence="1">Nucleus</location>
    </subcellularLocation>
</comment>
<evidence type="ECO:0000256" key="3">
    <source>
        <dbReference type="ARBA" id="ARBA00022771"/>
    </source>
</evidence>
<evidence type="ECO:0000256" key="1">
    <source>
        <dbReference type="ARBA" id="ARBA00004123"/>
    </source>
</evidence>
<dbReference type="SMART" id="SM00355">
    <property type="entry name" value="ZnF_C2H2"/>
    <property type="match status" value="2"/>
</dbReference>
<dbReference type="GO" id="GO:0008270">
    <property type="term" value="F:zinc ion binding"/>
    <property type="evidence" value="ECO:0007669"/>
    <property type="project" value="UniProtKB-KW"/>
</dbReference>
<name>A0AAD5SG52_9FUNG</name>
<reference evidence="9" key="1">
    <citation type="submission" date="2020-05" db="EMBL/GenBank/DDBJ databases">
        <title>Phylogenomic resolution of chytrid fungi.</title>
        <authorList>
            <person name="Stajich J.E."/>
            <person name="Amses K."/>
            <person name="Simmons R."/>
            <person name="Seto K."/>
            <person name="Myers J."/>
            <person name="Bonds A."/>
            <person name="Quandt C.A."/>
            <person name="Barry K."/>
            <person name="Liu P."/>
            <person name="Grigoriev I."/>
            <person name="Longcore J.E."/>
            <person name="James T.Y."/>
        </authorList>
    </citation>
    <scope>NUCLEOTIDE SEQUENCE</scope>
    <source>
        <strain evidence="9">JEL0318</strain>
    </source>
</reference>
<feature type="domain" description="C2H2-type" evidence="8">
    <location>
        <begin position="36"/>
        <end position="59"/>
    </location>
</feature>
<dbReference type="CDD" id="cd20908">
    <property type="entry name" value="SUF4-like"/>
    <property type="match status" value="1"/>
</dbReference>
<keyword evidence="10" id="KW-1185">Reference proteome</keyword>
<proteinExistence type="predicted"/>
<organism evidence="9 10">
    <name type="scientific">Rhizophlyctis rosea</name>
    <dbReference type="NCBI Taxonomy" id="64517"/>
    <lineage>
        <taxon>Eukaryota</taxon>
        <taxon>Fungi</taxon>
        <taxon>Fungi incertae sedis</taxon>
        <taxon>Chytridiomycota</taxon>
        <taxon>Chytridiomycota incertae sedis</taxon>
        <taxon>Chytridiomycetes</taxon>
        <taxon>Rhizophlyctidales</taxon>
        <taxon>Rhizophlyctidaceae</taxon>
        <taxon>Rhizophlyctis</taxon>
    </lineage>
</organism>
<keyword evidence="3 6" id="KW-0863">Zinc-finger</keyword>
<evidence type="ECO:0000259" key="8">
    <source>
        <dbReference type="PROSITE" id="PS50157"/>
    </source>
</evidence>
<dbReference type="PROSITE" id="PS00028">
    <property type="entry name" value="ZINC_FINGER_C2H2_1"/>
    <property type="match status" value="1"/>
</dbReference>
<dbReference type="PANTHER" id="PTHR23215">
    <property type="entry name" value="ZINC FINGER PROTEIN 207"/>
    <property type="match status" value="1"/>
</dbReference>
<evidence type="ECO:0000256" key="2">
    <source>
        <dbReference type="ARBA" id="ARBA00022723"/>
    </source>
</evidence>
<feature type="region of interest" description="Disordered" evidence="7">
    <location>
        <begin position="141"/>
        <end position="330"/>
    </location>
</feature>
<keyword evidence="4" id="KW-0862">Zinc</keyword>
<dbReference type="SUPFAM" id="SSF57667">
    <property type="entry name" value="beta-beta-alpha zinc fingers"/>
    <property type="match status" value="1"/>
</dbReference>
<evidence type="ECO:0000256" key="4">
    <source>
        <dbReference type="ARBA" id="ARBA00022833"/>
    </source>
</evidence>
<sequence>MAKKKKRAELKPWCWYCNREFEDEKVLINHQKAKHFKCNSCGKKLNTVGGLGVHMSQVHKETLTSVPNALEGRTGVELEIFGMEGIPEEDLQAHIDEIEGKSGNKRSRTDSGPITEETLKKQLEQFKQQQQLLASGQIQSPFFPQQFGMPGAAGPSGVPPPGMPGAPPMGFPPGPRPGFPPGQMPPYQPQQHPGYPPQQPYGQPPYGMPLPRPGGPPPFMPPPGGYQQQYPPRPGMLGPPGPHAPPGPGFPPQGPPPQWGQPPPAGPGYGAPAYNAPPFSGPPPSMPSYSGLPPAAGHTQYPYGAPPVPATSAPQQPMAALQEPASQPTERLKFGDAYVVYSDNEISQEEKRAQNPKYAYAAED</sequence>
<dbReference type="EMBL" id="JADGJD010000204">
    <property type="protein sequence ID" value="KAJ3053475.1"/>
    <property type="molecule type" value="Genomic_DNA"/>
</dbReference>
<dbReference type="PROSITE" id="PS50157">
    <property type="entry name" value="ZINC_FINGER_C2H2_2"/>
    <property type="match status" value="1"/>
</dbReference>
<protein>
    <recommendedName>
        <fullName evidence="8">C2H2-type domain-containing protein</fullName>
    </recommendedName>
</protein>
<evidence type="ECO:0000256" key="7">
    <source>
        <dbReference type="SAM" id="MobiDB-lite"/>
    </source>
</evidence>
<evidence type="ECO:0000256" key="5">
    <source>
        <dbReference type="ARBA" id="ARBA00023242"/>
    </source>
</evidence>
<keyword evidence="2" id="KW-0479">Metal-binding</keyword>
<gene>
    <name evidence="9" type="ORF">HK097_004189</name>
</gene>
<dbReference type="Pfam" id="PF13912">
    <property type="entry name" value="zf-C2H2_6"/>
    <property type="match status" value="1"/>
</dbReference>
<evidence type="ECO:0000313" key="10">
    <source>
        <dbReference type="Proteomes" id="UP001212841"/>
    </source>
</evidence>